<dbReference type="EC" id="2.7.13.3" evidence="2"/>
<evidence type="ECO:0000256" key="6">
    <source>
        <dbReference type="SAM" id="Phobius"/>
    </source>
</evidence>
<dbReference type="CDD" id="cd16922">
    <property type="entry name" value="HATPase_EvgS-ArcB-TorS-like"/>
    <property type="match status" value="1"/>
</dbReference>
<dbReference type="PROSITE" id="PS50109">
    <property type="entry name" value="HIS_KIN"/>
    <property type="match status" value="1"/>
</dbReference>
<keyword evidence="4" id="KW-0808">Transferase</keyword>
<dbReference type="SUPFAM" id="SSF47384">
    <property type="entry name" value="Homodimeric domain of signal transducing histidine kinase"/>
    <property type="match status" value="1"/>
</dbReference>
<dbReference type="InterPro" id="IPR036890">
    <property type="entry name" value="HATPase_C_sf"/>
</dbReference>
<keyword evidence="3" id="KW-0597">Phosphoprotein</keyword>
<dbReference type="InterPro" id="IPR005467">
    <property type="entry name" value="His_kinase_dom"/>
</dbReference>
<evidence type="ECO:0000259" key="7">
    <source>
        <dbReference type="PROSITE" id="PS50109"/>
    </source>
</evidence>
<dbReference type="InterPro" id="IPR036097">
    <property type="entry name" value="HisK_dim/P_sf"/>
</dbReference>
<dbReference type="Pfam" id="PF02518">
    <property type="entry name" value="HATPase_c"/>
    <property type="match status" value="1"/>
</dbReference>
<dbReference type="Gene3D" id="1.10.287.130">
    <property type="match status" value="1"/>
</dbReference>
<comment type="catalytic activity">
    <reaction evidence="1">
        <text>ATP + protein L-histidine = ADP + protein N-phospho-L-histidine.</text>
        <dbReference type="EC" id="2.7.13.3"/>
    </reaction>
</comment>
<dbReference type="Pfam" id="PF00512">
    <property type="entry name" value="HisKA"/>
    <property type="match status" value="1"/>
</dbReference>
<evidence type="ECO:0000256" key="5">
    <source>
        <dbReference type="ARBA" id="ARBA00022777"/>
    </source>
</evidence>
<dbReference type="Gene3D" id="3.30.565.10">
    <property type="entry name" value="Histidine kinase-like ATPase, C-terminal domain"/>
    <property type="match status" value="1"/>
</dbReference>
<feature type="transmembrane region" description="Helical" evidence="6">
    <location>
        <begin position="122"/>
        <end position="143"/>
    </location>
</feature>
<evidence type="ECO:0000256" key="2">
    <source>
        <dbReference type="ARBA" id="ARBA00012438"/>
    </source>
</evidence>
<dbReference type="PRINTS" id="PR00344">
    <property type="entry name" value="BCTRLSENSOR"/>
</dbReference>
<evidence type="ECO:0000313" key="8">
    <source>
        <dbReference type="EMBL" id="MBO1927915.1"/>
    </source>
</evidence>
<dbReference type="SMART" id="SM00387">
    <property type="entry name" value="HATPase_c"/>
    <property type="match status" value="1"/>
</dbReference>
<dbReference type="InterPro" id="IPR003661">
    <property type="entry name" value="HisK_dim/P_dom"/>
</dbReference>
<accession>A0ABS3Q6F3</accession>
<protein>
    <recommendedName>
        <fullName evidence="2">histidine kinase</fullName>
        <ecNumber evidence="2">2.7.13.3</ecNumber>
    </recommendedName>
</protein>
<dbReference type="SMART" id="SM00388">
    <property type="entry name" value="HisKA"/>
    <property type="match status" value="1"/>
</dbReference>
<evidence type="ECO:0000256" key="1">
    <source>
        <dbReference type="ARBA" id="ARBA00000085"/>
    </source>
</evidence>
<evidence type="ECO:0000256" key="3">
    <source>
        <dbReference type="ARBA" id="ARBA00022553"/>
    </source>
</evidence>
<gene>
    <name evidence="8" type="ORF">J3998_10035</name>
</gene>
<keyword evidence="6" id="KW-0472">Membrane</keyword>
<proteinExistence type="predicted"/>
<keyword evidence="6" id="KW-1133">Transmembrane helix</keyword>
<sequence>MSNSETPTELQRASLLEKFQFVLQNNRNSVVGNLGVALLGSVLEFNTGEWLLLAAWFSVFVIVLSARYLVGQNILRAFKKTKPNHAETRLHVRKFAPFIYATGFMWALFPWLFYQSENPETLALFAIVIAGIVAGSVSSLAAIPMYIRGFLLLTVVPLAVLFFSFQQYYLAVFGLMFLFYALFTLKAASQFHNSLERAIHLNLQNIALIDQLTIAKQVEENNSRLKSDFMRTVSHELRTPLNAIVGFTDLMLLNCSKKEWLMYLENIREGGEKLTLLIDDILDFSKIEQNHIQLQAGNFSAQEALQHIVNSLQPSVHSKELLIEIDISDKVPSYLYFDVFRWKQVIAKLLSNAIKFSPQHARIEVNLQYDAEQQLLECQIKDYGIGIAPAQQQQIFEAFTQADGSSTRQFGGTGLGLSIAKRLVDLMGGDIAVQSATNQGSLFSFWIKAPLSKPAD</sequence>
<feature type="transmembrane region" description="Helical" evidence="6">
    <location>
        <begin position="98"/>
        <end position="116"/>
    </location>
</feature>
<feature type="transmembrane region" description="Helical" evidence="6">
    <location>
        <begin position="150"/>
        <end position="183"/>
    </location>
</feature>
<feature type="domain" description="Histidine kinase" evidence="7">
    <location>
        <begin position="232"/>
        <end position="451"/>
    </location>
</feature>
<organism evidence="8 9">
    <name type="scientific">Thiomicrorhabdus marina</name>
    <dbReference type="NCBI Taxonomy" id="2818442"/>
    <lineage>
        <taxon>Bacteria</taxon>
        <taxon>Pseudomonadati</taxon>
        <taxon>Pseudomonadota</taxon>
        <taxon>Gammaproteobacteria</taxon>
        <taxon>Thiotrichales</taxon>
        <taxon>Piscirickettsiaceae</taxon>
        <taxon>Thiomicrorhabdus</taxon>
    </lineage>
</organism>
<dbReference type="SUPFAM" id="SSF55874">
    <property type="entry name" value="ATPase domain of HSP90 chaperone/DNA topoisomerase II/histidine kinase"/>
    <property type="match status" value="1"/>
</dbReference>
<dbReference type="CDD" id="cd00082">
    <property type="entry name" value="HisKA"/>
    <property type="match status" value="1"/>
</dbReference>
<dbReference type="RefSeq" id="WP_208150529.1">
    <property type="nucleotide sequence ID" value="NZ_JAGETV010000020.1"/>
</dbReference>
<dbReference type="Proteomes" id="UP000664835">
    <property type="component" value="Unassembled WGS sequence"/>
</dbReference>
<comment type="caution">
    <text evidence="8">The sequence shown here is derived from an EMBL/GenBank/DDBJ whole genome shotgun (WGS) entry which is preliminary data.</text>
</comment>
<dbReference type="InterPro" id="IPR004358">
    <property type="entry name" value="Sig_transdc_His_kin-like_C"/>
</dbReference>
<feature type="transmembrane region" description="Helical" evidence="6">
    <location>
        <begin position="50"/>
        <end position="70"/>
    </location>
</feature>
<evidence type="ECO:0000256" key="4">
    <source>
        <dbReference type="ARBA" id="ARBA00022679"/>
    </source>
</evidence>
<keyword evidence="9" id="KW-1185">Reference proteome</keyword>
<keyword evidence="5" id="KW-0418">Kinase</keyword>
<keyword evidence="6" id="KW-0812">Transmembrane</keyword>
<name>A0ABS3Q6F3_9GAMM</name>
<dbReference type="PANTHER" id="PTHR43047">
    <property type="entry name" value="TWO-COMPONENT HISTIDINE PROTEIN KINASE"/>
    <property type="match status" value="1"/>
</dbReference>
<evidence type="ECO:0000313" key="9">
    <source>
        <dbReference type="Proteomes" id="UP000664835"/>
    </source>
</evidence>
<reference evidence="8 9" key="1">
    <citation type="submission" date="2021-03" db="EMBL/GenBank/DDBJ databases">
        <title>Thiomicrorhabdus sp.nov.,novel sulfur-oxidizing bacteria isolated from coastal sediment.</title>
        <authorList>
            <person name="Liu X."/>
        </authorList>
    </citation>
    <scope>NUCLEOTIDE SEQUENCE [LARGE SCALE GENOMIC DNA]</scope>
    <source>
        <strain evidence="8 9">6S2-11</strain>
    </source>
</reference>
<dbReference type="InterPro" id="IPR003594">
    <property type="entry name" value="HATPase_dom"/>
</dbReference>
<dbReference type="EMBL" id="JAGETV010000020">
    <property type="protein sequence ID" value="MBO1927915.1"/>
    <property type="molecule type" value="Genomic_DNA"/>
</dbReference>